<gene>
    <name evidence="2" type="ORF">A4G28_04405</name>
</gene>
<reference evidence="3" key="1">
    <citation type="submission" date="2016-04" db="EMBL/GenBank/DDBJ databases">
        <authorList>
            <person name="Strapagiel D."/>
            <person name="Borowka P."/>
            <person name="Marciniak B."/>
            <person name="Bakula Z."/>
            <person name="Van Ingen J."/>
            <person name="Safianowska A."/>
            <person name="Dziadek J."/>
            <person name="Jagielski T."/>
        </authorList>
    </citation>
    <scope>NUCLEOTIDE SEQUENCE [LARGE SCALE GENOMIC DNA]</scope>
    <source>
        <strain evidence="3">1010001458</strain>
    </source>
</reference>
<dbReference type="Proteomes" id="UP000077342">
    <property type="component" value="Unassembled WGS sequence"/>
</dbReference>
<evidence type="ECO:0000313" key="3">
    <source>
        <dbReference type="Proteomes" id="UP000077342"/>
    </source>
</evidence>
<evidence type="ECO:0000313" key="2">
    <source>
        <dbReference type="EMBL" id="KZS63080.1"/>
    </source>
</evidence>
<accession>A0A164B3H1</accession>
<dbReference type="Pfam" id="PF13524">
    <property type="entry name" value="Glyco_trans_1_2"/>
    <property type="match status" value="1"/>
</dbReference>
<organism evidence="2 3">
    <name type="scientific">Mycobacterium ostraviense</name>
    <dbReference type="NCBI Taxonomy" id="2738409"/>
    <lineage>
        <taxon>Bacteria</taxon>
        <taxon>Bacillati</taxon>
        <taxon>Actinomycetota</taxon>
        <taxon>Actinomycetes</taxon>
        <taxon>Mycobacteriales</taxon>
        <taxon>Mycobacteriaceae</taxon>
        <taxon>Mycobacterium</taxon>
    </lineage>
</organism>
<keyword evidence="3" id="KW-1185">Reference proteome</keyword>
<name>A0A164B3H1_9MYCO</name>
<dbReference type="InterPro" id="IPR055259">
    <property type="entry name" value="YkvP/CgeB_Glyco_trans-like"/>
</dbReference>
<feature type="domain" description="Spore protein YkvP/CgeB glycosyl transferase-like" evidence="1">
    <location>
        <begin position="164"/>
        <end position="302"/>
    </location>
</feature>
<proteinExistence type="predicted"/>
<evidence type="ECO:0000259" key="1">
    <source>
        <dbReference type="Pfam" id="PF13524"/>
    </source>
</evidence>
<protein>
    <recommendedName>
        <fullName evidence="1">Spore protein YkvP/CgeB glycosyl transferase-like domain-containing protein</fullName>
    </recommendedName>
</protein>
<dbReference type="AlphaFoldDB" id="A0A164B3H1"/>
<dbReference type="SUPFAM" id="SSF53756">
    <property type="entry name" value="UDP-Glycosyltransferase/glycogen phosphorylase"/>
    <property type="match status" value="1"/>
</dbReference>
<comment type="caution">
    <text evidence="2">The sequence shown here is derived from an EMBL/GenBank/DDBJ whole genome shotgun (WGS) entry which is preliminary data.</text>
</comment>
<dbReference type="EMBL" id="LWCI01000100">
    <property type="protein sequence ID" value="KZS63080.1"/>
    <property type="molecule type" value="Genomic_DNA"/>
</dbReference>
<sequence length="306" mass="35373">MGCAHSSETHHALSLESLGHDVVKLQEGRATGEQILEESLAADALVFVHTHSWSTPGLELETVLRILNRAGTPTLTYHLDLWRGLQRQRDLDRDPFYRSIGWFFTVDKLMADWFRQKTAVKGEFMPAGVLEAECYISDGPSEHANDVIFVGSRNYHHEWRWRGELLDWLRKTYGSRFTHIGGDGDTGTIRGEALNRAYANSKVAVGDTLCIGFEYPFYASDRLFECAGRGGAQVWPYIKGVDDWFTDREHLRFFQFGDFDNLRDNIDYLLEHDDERENMRRAGHELVKNNHTYRHRWQTILDTVFS</sequence>